<dbReference type="EMBL" id="AKHW03004889">
    <property type="protein sequence ID" value="KYO28512.1"/>
    <property type="molecule type" value="Genomic_DNA"/>
</dbReference>
<accession>A0A151MVI2</accession>
<name>A0A151MVI2_ALLMI</name>
<keyword evidence="3 5" id="KW-1133">Transmembrane helix</keyword>
<feature type="transmembrane region" description="Helical" evidence="5">
    <location>
        <begin position="265"/>
        <end position="285"/>
    </location>
</feature>
<feature type="transmembrane region" description="Helical" evidence="5">
    <location>
        <begin position="224"/>
        <end position="245"/>
    </location>
</feature>
<keyword evidence="4 5" id="KW-0472">Membrane</keyword>
<dbReference type="InterPro" id="IPR013057">
    <property type="entry name" value="AA_transpt_TM"/>
</dbReference>
<keyword evidence="2 5" id="KW-0812">Transmembrane</keyword>
<reference evidence="7 8" key="1">
    <citation type="journal article" date="2012" name="Genome Biol.">
        <title>Sequencing three crocodilian genomes to illuminate the evolution of archosaurs and amniotes.</title>
        <authorList>
            <person name="St John J.A."/>
            <person name="Braun E.L."/>
            <person name="Isberg S.R."/>
            <person name="Miles L.G."/>
            <person name="Chong A.Y."/>
            <person name="Gongora J."/>
            <person name="Dalzell P."/>
            <person name="Moran C."/>
            <person name="Bed'hom B."/>
            <person name="Abzhanov A."/>
            <person name="Burgess S.C."/>
            <person name="Cooksey A.M."/>
            <person name="Castoe T.A."/>
            <person name="Crawford N.G."/>
            <person name="Densmore L.D."/>
            <person name="Drew J.C."/>
            <person name="Edwards S.V."/>
            <person name="Faircloth B.C."/>
            <person name="Fujita M.K."/>
            <person name="Greenwold M.J."/>
            <person name="Hoffmann F.G."/>
            <person name="Howard J.M."/>
            <person name="Iguchi T."/>
            <person name="Janes D.E."/>
            <person name="Khan S.Y."/>
            <person name="Kohno S."/>
            <person name="de Koning A.J."/>
            <person name="Lance S.L."/>
            <person name="McCarthy F.M."/>
            <person name="McCormack J.E."/>
            <person name="Merchant M.E."/>
            <person name="Peterson D.G."/>
            <person name="Pollock D.D."/>
            <person name="Pourmand N."/>
            <person name="Raney B.J."/>
            <person name="Roessler K.A."/>
            <person name="Sanford J.R."/>
            <person name="Sawyer R.H."/>
            <person name="Schmidt C.J."/>
            <person name="Triplett E.W."/>
            <person name="Tuberville T.D."/>
            <person name="Venegas-Anaya M."/>
            <person name="Howard J.T."/>
            <person name="Jarvis E.D."/>
            <person name="Guillette L.J.Jr."/>
            <person name="Glenn T.C."/>
            <person name="Green R.E."/>
            <person name="Ray D.A."/>
        </authorList>
    </citation>
    <scope>NUCLEOTIDE SEQUENCE [LARGE SCALE GENOMIC DNA]</scope>
    <source>
        <strain evidence="7">KSC_2009_1</strain>
    </source>
</reference>
<dbReference type="PANTHER" id="PTHR22950:SF190">
    <property type="entry name" value="NEUTRAL AMINO ACID UNIPORTER 4"/>
    <property type="match status" value="1"/>
</dbReference>
<dbReference type="GO" id="GO:0015180">
    <property type="term" value="F:L-alanine transmembrane transporter activity"/>
    <property type="evidence" value="ECO:0007669"/>
    <property type="project" value="TreeGrafter"/>
</dbReference>
<gene>
    <name evidence="7" type="primary">SLC36A4</name>
    <name evidence="7" type="ORF">Y1Q_0005318</name>
</gene>
<protein>
    <submittedName>
        <fullName evidence="7">Proton-coupled amino acid transporter 4 isoform B</fullName>
    </submittedName>
</protein>
<dbReference type="GO" id="GO:0015193">
    <property type="term" value="F:L-proline transmembrane transporter activity"/>
    <property type="evidence" value="ECO:0007669"/>
    <property type="project" value="TreeGrafter"/>
</dbReference>
<comment type="subcellular location">
    <subcellularLocation>
        <location evidence="1">Membrane</location>
        <topology evidence="1">Multi-pass membrane protein</topology>
    </subcellularLocation>
</comment>
<evidence type="ECO:0000256" key="1">
    <source>
        <dbReference type="ARBA" id="ARBA00004141"/>
    </source>
</evidence>
<keyword evidence="8" id="KW-1185">Reference proteome</keyword>
<dbReference type="AlphaFoldDB" id="A0A151MVI2"/>
<evidence type="ECO:0000313" key="8">
    <source>
        <dbReference type="Proteomes" id="UP000050525"/>
    </source>
</evidence>
<feature type="transmembrane region" description="Helical" evidence="5">
    <location>
        <begin position="145"/>
        <end position="166"/>
    </location>
</feature>
<evidence type="ECO:0000259" key="6">
    <source>
        <dbReference type="Pfam" id="PF01490"/>
    </source>
</evidence>
<feature type="transmembrane region" description="Helical" evidence="5">
    <location>
        <begin position="200"/>
        <end position="217"/>
    </location>
</feature>
<evidence type="ECO:0000256" key="5">
    <source>
        <dbReference type="SAM" id="Phobius"/>
    </source>
</evidence>
<dbReference type="Pfam" id="PF01490">
    <property type="entry name" value="Aa_trans"/>
    <property type="match status" value="1"/>
</dbReference>
<proteinExistence type="predicted"/>
<organism evidence="7 8">
    <name type="scientific">Alligator mississippiensis</name>
    <name type="common">American alligator</name>
    <dbReference type="NCBI Taxonomy" id="8496"/>
    <lineage>
        <taxon>Eukaryota</taxon>
        <taxon>Metazoa</taxon>
        <taxon>Chordata</taxon>
        <taxon>Craniata</taxon>
        <taxon>Vertebrata</taxon>
        <taxon>Euteleostomi</taxon>
        <taxon>Archelosauria</taxon>
        <taxon>Archosauria</taxon>
        <taxon>Crocodylia</taxon>
        <taxon>Alligatoridae</taxon>
        <taxon>Alligatorinae</taxon>
        <taxon>Alligator</taxon>
    </lineage>
</organism>
<evidence type="ECO:0000313" key="7">
    <source>
        <dbReference type="EMBL" id="KYO28512.1"/>
    </source>
</evidence>
<dbReference type="Proteomes" id="UP000050525">
    <property type="component" value="Unassembled WGS sequence"/>
</dbReference>
<comment type="caution">
    <text evidence="7">The sequence shown here is derived from an EMBL/GenBank/DDBJ whole genome shotgun (WGS) entry which is preliminary data.</text>
</comment>
<sequence length="313" mass="35266">MEAAGREELDMEVMKPLIEEQNSDSISDEEHENELLPVEKHYQLDNQEGITFVQTLTHLLKGNIGTGLLGLPLAIKNAGVVIGPISLVFIGVVSVHCMHILVHCSHCLCQRLKKTSLGYSDTVSFAMEIGPLNILQKRASWGRHIVDFFLVITQLGFCSVYIVFLAENVKQVHEGFLENRTSSMNDTVTRSLSEKRCIDLRIYMLCFLPFIILLVFIRDLKSLSILSFLANICMAVSLVIIYQYIVRDISDPRKLPPVVGWKKYPLFFGTAIFAFEGIGVLLHCLMELLGKLHCKELQSHERDFSTTLGPQIS</sequence>
<dbReference type="PANTHER" id="PTHR22950">
    <property type="entry name" value="AMINO ACID TRANSPORTER"/>
    <property type="match status" value="1"/>
</dbReference>
<evidence type="ECO:0000256" key="4">
    <source>
        <dbReference type="ARBA" id="ARBA00023136"/>
    </source>
</evidence>
<feature type="transmembrane region" description="Helical" evidence="5">
    <location>
        <begin position="78"/>
        <end position="102"/>
    </location>
</feature>
<evidence type="ECO:0000256" key="2">
    <source>
        <dbReference type="ARBA" id="ARBA00022692"/>
    </source>
</evidence>
<feature type="domain" description="Amino acid transporter transmembrane" evidence="6">
    <location>
        <begin position="49"/>
        <end position="282"/>
    </location>
</feature>
<dbReference type="GO" id="GO:0005774">
    <property type="term" value="C:vacuolar membrane"/>
    <property type="evidence" value="ECO:0007669"/>
    <property type="project" value="TreeGrafter"/>
</dbReference>
<evidence type="ECO:0000256" key="3">
    <source>
        <dbReference type="ARBA" id="ARBA00022989"/>
    </source>
</evidence>